<evidence type="ECO:0000259" key="2">
    <source>
        <dbReference type="Pfam" id="PF13354"/>
    </source>
</evidence>
<dbReference type="Proteomes" id="UP000001351">
    <property type="component" value="Chromosome"/>
</dbReference>
<evidence type="ECO:0000256" key="1">
    <source>
        <dbReference type="ARBA" id="ARBA00001526"/>
    </source>
</evidence>
<keyword evidence="4" id="KW-1185">Reference proteome</keyword>
<accession>E3FNK7</accession>
<dbReference type="SUPFAM" id="SSF56601">
    <property type="entry name" value="beta-lactamase/transpeptidase-like"/>
    <property type="match status" value="1"/>
</dbReference>
<dbReference type="Pfam" id="PF13354">
    <property type="entry name" value="Beta-lactamase2"/>
    <property type="match status" value="1"/>
</dbReference>
<gene>
    <name evidence="3" type="ordered locus">STAUR_0277</name>
</gene>
<dbReference type="OrthoDB" id="9784149at2"/>
<evidence type="ECO:0000313" key="3">
    <source>
        <dbReference type="EMBL" id="ADO68086.1"/>
    </source>
</evidence>
<proteinExistence type="predicted"/>
<dbReference type="RefSeq" id="WP_013374073.1">
    <property type="nucleotide sequence ID" value="NC_014623.1"/>
</dbReference>
<dbReference type="InterPro" id="IPR045155">
    <property type="entry name" value="Beta-lactam_cat"/>
</dbReference>
<dbReference type="GO" id="GO:0030655">
    <property type="term" value="P:beta-lactam antibiotic catabolic process"/>
    <property type="evidence" value="ECO:0007669"/>
    <property type="project" value="InterPro"/>
</dbReference>
<dbReference type="eggNOG" id="COG2367">
    <property type="taxonomic scope" value="Bacteria"/>
</dbReference>
<organism evidence="3 4">
    <name type="scientific">Stigmatella aurantiaca (strain DW4/3-1)</name>
    <dbReference type="NCBI Taxonomy" id="378806"/>
    <lineage>
        <taxon>Bacteria</taxon>
        <taxon>Pseudomonadati</taxon>
        <taxon>Myxococcota</taxon>
        <taxon>Myxococcia</taxon>
        <taxon>Myxococcales</taxon>
        <taxon>Cystobacterineae</taxon>
        <taxon>Archangiaceae</taxon>
        <taxon>Stigmatella</taxon>
    </lineage>
</organism>
<dbReference type="Gene3D" id="3.40.710.10">
    <property type="entry name" value="DD-peptidase/beta-lactamase superfamily"/>
    <property type="match status" value="1"/>
</dbReference>
<feature type="domain" description="Beta-lactamase class A catalytic" evidence="2">
    <location>
        <begin position="38"/>
        <end position="264"/>
    </location>
</feature>
<dbReference type="STRING" id="378806.STAUR_0277"/>
<dbReference type="AlphaFoldDB" id="E3FNK7"/>
<dbReference type="InterPro" id="IPR012338">
    <property type="entry name" value="Beta-lactam/transpept-like"/>
</dbReference>
<dbReference type="HOGENOM" id="CLU_031960_9_0_7"/>
<dbReference type="KEGG" id="sur:STAUR_0277"/>
<dbReference type="GO" id="GO:0046677">
    <property type="term" value="P:response to antibiotic"/>
    <property type="evidence" value="ECO:0007669"/>
    <property type="project" value="InterPro"/>
</dbReference>
<dbReference type="PANTHER" id="PTHR35333">
    <property type="entry name" value="BETA-LACTAMASE"/>
    <property type="match status" value="1"/>
</dbReference>
<sequence length="300" mass="32037">MFQTSLLLMLLAAPPGSSSLQELLQQRISQVKGGTVAVAYRDLGDSRDAVFLEADTSFHAASTMKVPVMIEFFRQVDAGVLALDQPIVLTNRFASIVDGSPYSLDAKEDEDATLYEHLGRPMPASELLKRMITRSSNLATNSLIALVGAKRVTRTLRTLGAPSMTVLRGVEDGKAYAKGLNNTATARDLATLLAALEQGKAASPRSTQAMRDILLAQELNALIPAGLPPGTPVAHKTGQITAVLHDAAIVYPAGRAPYVLVVLTRGIADEQVARALIVDLSRSVHAHATRFMFQGRDAGQ</sequence>
<dbReference type="PANTHER" id="PTHR35333:SF4">
    <property type="entry name" value="SLR0121 PROTEIN"/>
    <property type="match status" value="1"/>
</dbReference>
<dbReference type="EMBL" id="CP002271">
    <property type="protein sequence ID" value="ADO68086.1"/>
    <property type="molecule type" value="Genomic_DNA"/>
</dbReference>
<protein>
    <submittedName>
        <fullName evidence="3">Beta-lactamase</fullName>
    </submittedName>
</protein>
<name>E3FNK7_STIAD</name>
<reference evidence="3 4" key="1">
    <citation type="journal article" date="2011" name="Mol. Biol. Evol.">
        <title>Comparative genomic analysis of fruiting body formation in Myxococcales.</title>
        <authorList>
            <person name="Huntley S."/>
            <person name="Hamann N."/>
            <person name="Wegener-Feldbrugge S."/>
            <person name="Treuner-Lange A."/>
            <person name="Kube M."/>
            <person name="Reinhardt R."/>
            <person name="Klages S."/>
            <person name="Muller R."/>
            <person name="Ronning C.M."/>
            <person name="Nierman W.C."/>
            <person name="Sogaard-Andersen L."/>
        </authorList>
    </citation>
    <scope>NUCLEOTIDE SEQUENCE [LARGE SCALE GENOMIC DNA]</scope>
    <source>
        <strain evidence="3 4">DW4/3-1</strain>
    </source>
</reference>
<evidence type="ECO:0000313" key="4">
    <source>
        <dbReference type="Proteomes" id="UP000001351"/>
    </source>
</evidence>
<dbReference type="InterPro" id="IPR000871">
    <property type="entry name" value="Beta-lactam_class-A"/>
</dbReference>
<dbReference type="GO" id="GO:0008800">
    <property type="term" value="F:beta-lactamase activity"/>
    <property type="evidence" value="ECO:0007669"/>
    <property type="project" value="UniProtKB-EC"/>
</dbReference>
<comment type="catalytic activity">
    <reaction evidence="1">
        <text>a beta-lactam + H2O = a substituted beta-amino acid</text>
        <dbReference type="Rhea" id="RHEA:20401"/>
        <dbReference type="ChEBI" id="CHEBI:15377"/>
        <dbReference type="ChEBI" id="CHEBI:35627"/>
        <dbReference type="ChEBI" id="CHEBI:140347"/>
        <dbReference type="EC" id="3.5.2.6"/>
    </reaction>
</comment>